<accession>A0A1P8Q293</accession>
<organism evidence="1 2">
    <name type="scientific">Companilactobacillus allii</name>
    <dbReference type="NCBI Taxonomy" id="1847728"/>
    <lineage>
        <taxon>Bacteria</taxon>
        <taxon>Bacillati</taxon>
        <taxon>Bacillota</taxon>
        <taxon>Bacilli</taxon>
        <taxon>Lactobacillales</taxon>
        <taxon>Lactobacillaceae</taxon>
        <taxon>Companilactobacillus</taxon>
    </lineage>
</organism>
<evidence type="ECO:0000313" key="2">
    <source>
        <dbReference type="Proteomes" id="UP000187499"/>
    </source>
</evidence>
<gene>
    <name evidence="1" type="ORF">BTM29_05215</name>
</gene>
<dbReference type="Proteomes" id="UP000187499">
    <property type="component" value="Chromosome"/>
</dbReference>
<dbReference type="KEGG" id="lalw:BTM29_05215"/>
<proteinExistence type="predicted"/>
<reference evidence="2" key="1">
    <citation type="submission" date="2016-12" db="EMBL/GenBank/DDBJ databases">
        <authorList>
            <person name="Jung M.Y."/>
            <person name="Lee S.H."/>
        </authorList>
    </citation>
    <scope>NUCLEOTIDE SEQUENCE [LARGE SCALE GENOMIC DNA]</scope>
    <source>
        <strain evidence="2">WiKim39</strain>
    </source>
</reference>
<protein>
    <submittedName>
        <fullName evidence="1">Uncharacterized protein</fullName>
    </submittedName>
</protein>
<dbReference type="EMBL" id="CP019323">
    <property type="protein sequence ID" value="APX71993.1"/>
    <property type="molecule type" value="Genomic_DNA"/>
</dbReference>
<evidence type="ECO:0000313" key="1">
    <source>
        <dbReference type="EMBL" id="APX71993.1"/>
    </source>
</evidence>
<name>A0A1P8Q293_9LACO</name>
<keyword evidence="2" id="KW-1185">Reference proteome</keyword>
<sequence>MITGGISIKNVTADSEDVKPLNKPSDPPHSFLGVWTSSGYTLQPDAQNYTTPGHKVVLNTKAVKSGWGFMDANYRWYKSTDGGVNWSEVSDYDAGMTKNLHITPKEVGTTYYQQKAVWTGSWFNSTQVAWSQVAAVHVVPQDIYAKKIQLSHDDDYLYNTKNEIAPNSTLVREQVDPDNYTEDLVWSVDNSELASIDTETGELFANLLGKSGVVTVSATIDNPDGTTISASTKVIIGGGLADQVTESGKSARFTLLGRIGKLDLNSKEESEYTIKWFRQPVGTSQSIEVDASSNKASFIDVTDPKMKNSGDLYWAVINVRENGKDHSYTTNKAKLTVEPTDKPNIELNNEVKNESFDVDNIDTVLNQVSHNDKVVYENDIINKSDGGSLVNGEFVLPIRPGTGIDSVIIDGVKLDPKDYRYVAEYDDKSSALIIDNINCLPEQTRHIKISTTVGSITQNETLITQPQIVSNEEDHSYSKVGNILTLNYVTNILNKSIRDISYGSINAYSKEKIISRTLDTNMPNNVVEIKDQRRVKSPLKVFVSQISNFTNEKGILLPGSLRLYDNDKYVDIIENKSLVEASRQNEPVKSIGWSEKNGLLLYMHGSPVLEGKYSATLNWTFEDSV</sequence>
<dbReference type="AlphaFoldDB" id="A0A1P8Q293"/>